<sequence>MGQDAFARLIRSISIGKLKTYQIYEGFKVRAHLTKVNTEGLRKAAPKLWERIAGGDDDFAKDLAQAILVSHLDMITAVLDFLGIPHENGFFAKDMEAKPYFSDGWEGRVLEKFRDDYPEALLLFYVNHLRWELLGAEDVYRPETPSAA</sequence>
<organism evidence="1">
    <name type="scientific">Solibacter usitatus (strain Ellin6076)</name>
    <dbReference type="NCBI Taxonomy" id="234267"/>
    <lineage>
        <taxon>Bacteria</taxon>
        <taxon>Pseudomonadati</taxon>
        <taxon>Acidobacteriota</taxon>
        <taxon>Terriglobia</taxon>
        <taxon>Bryobacterales</taxon>
        <taxon>Solibacteraceae</taxon>
        <taxon>Candidatus Solibacter</taxon>
    </lineage>
</organism>
<dbReference type="InParanoid" id="Q026Q8"/>
<dbReference type="HOGENOM" id="CLU_1757626_0_0_0"/>
<dbReference type="KEGG" id="sus:Acid_2021"/>
<name>Q026Q8_SOLUE</name>
<reference evidence="1" key="1">
    <citation type="submission" date="2006-10" db="EMBL/GenBank/DDBJ databases">
        <title>Complete sequence of Solibacter usitatus Ellin6076.</title>
        <authorList>
            <consortium name="US DOE Joint Genome Institute"/>
            <person name="Copeland A."/>
            <person name="Lucas S."/>
            <person name="Lapidus A."/>
            <person name="Barry K."/>
            <person name="Detter J.C."/>
            <person name="Glavina del Rio T."/>
            <person name="Hammon N."/>
            <person name="Israni S."/>
            <person name="Dalin E."/>
            <person name="Tice H."/>
            <person name="Pitluck S."/>
            <person name="Thompson L.S."/>
            <person name="Brettin T."/>
            <person name="Bruce D."/>
            <person name="Han C."/>
            <person name="Tapia R."/>
            <person name="Gilna P."/>
            <person name="Schmutz J."/>
            <person name="Larimer F."/>
            <person name="Land M."/>
            <person name="Hauser L."/>
            <person name="Kyrpides N."/>
            <person name="Mikhailova N."/>
            <person name="Janssen P.H."/>
            <person name="Kuske C.R."/>
            <person name="Richardson P."/>
        </authorList>
    </citation>
    <scope>NUCLEOTIDE SEQUENCE</scope>
    <source>
        <strain evidence="1">Ellin6076</strain>
    </source>
</reference>
<evidence type="ECO:0000313" key="1">
    <source>
        <dbReference type="EMBL" id="ABJ83011.1"/>
    </source>
</evidence>
<dbReference type="eggNOG" id="ENOG50342E7">
    <property type="taxonomic scope" value="Bacteria"/>
</dbReference>
<accession>Q026Q8</accession>
<gene>
    <name evidence="1" type="ordered locus">Acid_2021</name>
</gene>
<dbReference type="EMBL" id="CP000473">
    <property type="protein sequence ID" value="ABJ83011.1"/>
    <property type="molecule type" value="Genomic_DNA"/>
</dbReference>
<dbReference type="AlphaFoldDB" id="Q026Q8"/>
<protein>
    <submittedName>
        <fullName evidence="1">Uncharacterized protein</fullName>
    </submittedName>
</protein>
<dbReference type="STRING" id="234267.Acid_2021"/>
<proteinExistence type="predicted"/>